<accession>A0A1W9NZ47</accession>
<gene>
    <name evidence="1" type="ORF">B5M47_01095</name>
</gene>
<dbReference type="Proteomes" id="UP000192520">
    <property type="component" value="Unassembled WGS sequence"/>
</dbReference>
<dbReference type="AlphaFoldDB" id="A0A1W9NZ47"/>
<proteinExistence type="predicted"/>
<sequence length="72" mass="7922">MIVSDLRPSKPYHLRVISKDGAGNETKSQDHAEITGRAAEITGRATESVLDLIIVNLQESFGWLGNLGKIFR</sequence>
<dbReference type="STRING" id="1968527.B5M47_01095"/>
<evidence type="ECO:0000313" key="1">
    <source>
        <dbReference type="EMBL" id="OQX51292.1"/>
    </source>
</evidence>
<evidence type="ECO:0000313" key="2">
    <source>
        <dbReference type="Proteomes" id="UP000192520"/>
    </source>
</evidence>
<protein>
    <recommendedName>
        <fullName evidence="3">Fibronectin type-III domain-containing protein</fullName>
    </recommendedName>
</protein>
<evidence type="ECO:0008006" key="3">
    <source>
        <dbReference type="Google" id="ProtNLM"/>
    </source>
</evidence>
<organism evidence="1 2">
    <name type="scientific">candidate division CPR3 bacterium 4484_211</name>
    <dbReference type="NCBI Taxonomy" id="1968527"/>
    <lineage>
        <taxon>Bacteria</taxon>
        <taxon>Bacteria division CPR3</taxon>
    </lineage>
</organism>
<dbReference type="EMBL" id="MZGJ01000005">
    <property type="protein sequence ID" value="OQX51292.1"/>
    <property type="molecule type" value="Genomic_DNA"/>
</dbReference>
<name>A0A1W9NZ47_UNCC3</name>
<comment type="caution">
    <text evidence="1">The sequence shown here is derived from an EMBL/GenBank/DDBJ whole genome shotgun (WGS) entry which is preliminary data.</text>
</comment>
<reference evidence="2" key="1">
    <citation type="submission" date="2017-03" db="EMBL/GenBank/DDBJ databases">
        <title>Novel pathways for hydrocarbon cycling and metabolic interdependencies in hydrothermal sediment communities.</title>
        <authorList>
            <person name="Dombrowski N."/>
            <person name="Seitz K."/>
            <person name="Teske A."/>
            <person name="Baker B."/>
        </authorList>
    </citation>
    <scope>NUCLEOTIDE SEQUENCE [LARGE SCALE GENOMIC DNA]</scope>
</reference>